<dbReference type="Proteomes" id="UP000821845">
    <property type="component" value="Chromosome 3"/>
</dbReference>
<evidence type="ECO:0000313" key="2">
    <source>
        <dbReference type="Proteomes" id="UP000821845"/>
    </source>
</evidence>
<gene>
    <name evidence="1" type="ORF">HPB50_006283</name>
</gene>
<protein>
    <submittedName>
        <fullName evidence="1">Uncharacterized protein</fullName>
    </submittedName>
</protein>
<reference evidence="1" key="1">
    <citation type="submission" date="2020-05" db="EMBL/GenBank/DDBJ databases">
        <title>Large-scale comparative analyses of tick genomes elucidate their genetic diversity and vector capacities.</title>
        <authorList>
            <person name="Jia N."/>
            <person name="Wang J."/>
            <person name="Shi W."/>
            <person name="Du L."/>
            <person name="Sun Y."/>
            <person name="Zhan W."/>
            <person name="Jiang J."/>
            <person name="Wang Q."/>
            <person name="Zhang B."/>
            <person name="Ji P."/>
            <person name="Sakyi L.B."/>
            <person name="Cui X."/>
            <person name="Yuan T."/>
            <person name="Jiang B."/>
            <person name="Yang W."/>
            <person name="Lam T.T.-Y."/>
            <person name="Chang Q."/>
            <person name="Ding S."/>
            <person name="Wang X."/>
            <person name="Zhu J."/>
            <person name="Ruan X."/>
            <person name="Zhao L."/>
            <person name="Wei J."/>
            <person name="Que T."/>
            <person name="Du C."/>
            <person name="Cheng J."/>
            <person name="Dai P."/>
            <person name="Han X."/>
            <person name="Huang E."/>
            <person name="Gao Y."/>
            <person name="Liu J."/>
            <person name="Shao H."/>
            <person name="Ye R."/>
            <person name="Li L."/>
            <person name="Wei W."/>
            <person name="Wang X."/>
            <person name="Wang C."/>
            <person name="Yang T."/>
            <person name="Huo Q."/>
            <person name="Li W."/>
            <person name="Guo W."/>
            <person name="Chen H."/>
            <person name="Zhou L."/>
            <person name="Ni X."/>
            <person name="Tian J."/>
            <person name="Zhou Y."/>
            <person name="Sheng Y."/>
            <person name="Liu T."/>
            <person name="Pan Y."/>
            <person name="Xia L."/>
            <person name="Li J."/>
            <person name="Zhao F."/>
            <person name="Cao W."/>
        </authorList>
    </citation>
    <scope>NUCLEOTIDE SEQUENCE</scope>
    <source>
        <strain evidence="1">Hyas-2018</strain>
    </source>
</reference>
<comment type="caution">
    <text evidence="1">The sequence shown here is derived from an EMBL/GenBank/DDBJ whole genome shotgun (WGS) entry which is preliminary data.</text>
</comment>
<accession>A0ACB7SLA0</accession>
<proteinExistence type="predicted"/>
<keyword evidence="2" id="KW-1185">Reference proteome</keyword>
<dbReference type="EMBL" id="CM023483">
    <property type="protein sequence ID" value="KAH6935498.1"/>
    <property type="molecule type" value="Genomic_DNA"/>
</dbReference>
<evidence type="ECO:0000313" key="1">
    <source>
        <dbReference type="EMBL" id="KAH6935498.1"/>
    </source>
</evidence>
<name>A0ACB7SLA0_HYAAI</name>
<organism evidence="1 2">
    <name type="scientific">Hyalomma asiaticum</name>
    <name type="common">Tick</name>
    <dbReference type="NCBI Taxonomy" id="266040"/>
    <lineage>
        <taxon>Eukaryota</taxon>
        <taxon>Metazoa</taxon>
        <taxon>Ecdysozoa</taxon>
        <taxon>Arthropoda</taxon>
        <taxon>Chelicerata</taxon>
        <taxon>Arachnida</taxon>
        <taxon>Acari</taxon>
        <taxon>Parasitiformes</taxon>
        <taxon>Ixodida</taxon>
        <taxon>Ixodoidea</taxon>
        <taxon>Ixodidae</taxon>
        <taxon>Hyalomminae</taxon>
        <taxon>Hyalomma</taxon>
    </lineage>
</organism>
<sequence length="222" mass="24687">MMTTSWLVLVALAAGCRVTSGQQLPFWDANTYVDQLILARLQAHSEDIDPLVEPPFALHNSHDKRYGPVRFLGSNVTGLSRISRVQRGDQCASVTDEFPDRANVTCYVNFEAVRVYLDSLLTRDGHEVMDIKANVTFRNVLARLDVHLAAWYDPVVNLTVGATFSDLRSSFEGLTETPETQKLVWGYEKTAKDIVARAITVEVGQALTKAASELVFPCCHSR</sequence>